<keyword evidence="14" id="KW-1185">Reference proteome</keyword>
<feature type="transmembrane region" description="Helical" evidence="12">
    <location>
        <begin position="340"/>
        <end position="357"/>
    </location>
</feature>
<feature type="transmembrane region" description="Helical" evidence="12">
    <location>
        <begin position="44"/>
        <end position="64"/>
    </location>
</feature>
<evidence type="ECO:0000256" key="5">
    <source>
        <dbReference type="ARBA" id="ARBA00022989"/>
    </source>
</evidence>
<feature type="transmembrane region" description="Helical" evidence="12">
    <location>
        <begin position="363"/>
        <end position="383"/>
    </location>
</feature>
<proteinExistence type="predicted"/>
<evidence type="ECO:0000256" key="10">
    <source>
        <dbReference type="ARBA" id="ARBA00023157"/>
    </source>
</evidence>
<feature type="transmembrane region" description="Helical" evidence="12">
    <location>
        <begin position="159"/>
        <end position="184"/>
    </location>
</feature>
<evidence type="ECO:0000256" key="6">
    <source>
        <dbReference type="ARBA" id="ARBA00023002"/>
    </source>
</evidence>
<keyword evidence="7" id="KW-0408">Iron</keyword>
<keyword evidence="8" id="KW-0350">Heme biosynthesis</keyword>
<sequence length="422" mass="46643">MDSEVALYDWSPVLHLLLVGGLIAVVPLVWVWRRNHKKGMQGVIHALALMTLVLTLDLVMFGAFTRLTDSGLGCPDWPGCYGKASPMGAHQEISAAQQAQPSGPVTHQKAWIEMVHRYLATAVGALIVAIAVLSWWCWRRFHQGVKRLTINQPSTAPPVLAPLSPAWAIFTLFWVCLQGAFGAWTVTMKLFPAIVTMHLLGGMVLLILLCVQVERWRQITAQVAARAVPWGLRCLIGVVFAVLLVQIALGGWVSTNYAVLACTTFPDCNGFWWPEMQLRQGFTLWRELGMQADGSFLEFSALVGIHFVHRLFAIVVFVLGAVLTWRLLQEIGRLRVLGQFLGGLLLLQLLTGLSNVVLDWPLIAAVLHTGGAAALVIVLTQLWSNTRAMPTTEVTPLFTEINRSERIDTNRVAAPRKEKEVL</sequence>
<gene>
    <name evidence="13" type="ORF">E8K88_04330</name>
</gene>
<evidence type="ECO:0000256" key="7">
    <source>
        <dbReference type="ARBA" id="ARBA00023004"/>
    </source>
</evidence>
<protein>
    <submittedName>
        <fullName evidence="13">Heme A synthase</fullName>
    </submittedName>
</protein>
<evidence type="ECO:0000256" key="2">
    <source>
        <dbReference type="ARBA" id="ARBA00022475"/>
    </source>
</evidence>
<reference evidence="13 14" key="1">
    <citation type="submission" date="2019-04" db="EMBL/GenBank/DDBJ databases">
        <title>Lampropedia sp YIM MLB12 draf genome.</title>
        <authorList>
            <person name="Wang Y.-X."/>
        </authorList>
    </citation>
    <scope>NUCLEOTIDE SEQUENCE [LARGE SCALE GENOMIC DNA]</scope>
    <source>
        <strain evidence="13 14">YIM MLB12</strain>
    </source>
</reference>
<keyword evidence="5 12" id="KW-1133">Transmembrane helix</keyword>
<keyword evidence="10" id="KW-1015">Disulfide bond</keyword>
<dbReference type="InterPro" id="IPR050450">
    <property type="entry name" value="COX15/CtaA_HemeA_synthase"/>
</dbReference>
<comment type="pathway">
    <text evidence="11">Porphyrin-containing compound metabolism.</text>
</comment>
<dbReference type="InterPro" id="IPR003780">
    <property type="entry name" value="COX15/CtaA_fam"/>
</dbReference>
<organism evidence="13 14">
    <name type="scientific">Lampropedia aestuarii</name>
    <dbReference type="NCBI Taxonomy" id="2562762"/>
    <lineage>
        <taxon>Bacteria</taxon>
        <taxon>Pseudomonadati</taxon>
        <taxon>Pseudomonadota</taxon>
        <taxon>Betaproteobacteria</taxon>
        <taxon>Burkholderiales</taxon>
        <taxon>Comamonadaceae</taxon>
        <taxon>Lampropedia</taxon>
    </lineage>
</organism>
<dbReference type="GO" id="GO:0006784">
    <property type="term" value="P:heme A biosynthetic process"/>
    <property type="evidence" value="ECO:0007669"/>
    <property type="project" value="InterPro"/>
</dbReference>
<evidence type="ECO:0000256" key="1">
    <source>
        <dbReference type="ARBA" id="ARBA00004141"/>
    </source>
</evidence>
<dbReference type="Proteomes" id="UP000306236">
    <property type="component" value="Unassembled WGS sequence"/>
</dbReference>
<evidence type="ECO:0000256" key="9">
    <source>
        <dbReference type="ARBA" id="ARBA00023136"/>
    </source>
</evidence>
<evidence type="ECO:0000256" key="12">
    <source>
        <dbReference type="SAM" id="Phobius"/>
    </source>
</evidence>
<dbReference type="AlphaFoldDB" id="A0A4S5BS43"/>
<dbReference type="GO" id="GO:0016020">
    <property type="term" value="C:membrane"/>
    <property type="evidence" value="ECO:0007669"/>
    <property type="project" value="UniProtKB-SubCell"/>
</dbReference>
<feature type="transmembrane region" description="Helical" evidence="12">
    <location>
        <begin position="12"/>
        <end position="32"/>
    </location>
</feature>
<keyword evidence="2" id="KW-1003">Cell membrane</keyword>
<feature type="transmembrane region" description="Helical" evidence="12">
    <location>
        <begin position="190"/>
        <end position="211"/>
    </location>
</feature>
<accession>A0A4S5BS43</accession>
<name>A0A4S5BS43_9BURK</name>
<evidence type="ECO:0000313" key="14">
    <source>
        <dbReference type="Proteomes" id="UP000306236"/>
    </source>
</evidence>
<dbReference type="OrthoDB" id="1447144at2"/>
<keyword evidence="6" id="KW-0560">Oxidoreductase</keyword>
<keyword evidence="3 12" id="KW-0812">Transmembrane</keyword>
<evidence type="ECO:0000256" key="4">
    <source>
        <dbReference type="ARBA" id="ARBA00022723"/>
    </source>
</evidence>
<feature type="transmembrane region" description="Helical" evidence="12">
    <location>
        <begin position="232"/>
        <end position="253"/>
    </location>
</feature>
<dbReference type="GO" id="GO:0016491">
    <property type="term" value="F:oxidoreductase activity"/>
    <property type="evidence" value="ECO:0007669"/>
    <property type="project" value="UniProtKB-KW"/>
</dbReference>
<evidence type="ECO:0000256" key="3">
    <source>
        <dbReference type="ARBA" id="ARBA00022692"/>
    </source>
</evidence>
<dbReference type="Pfam" id="PF02628">
    <property type="entry name" value="COX15-CtaA"/>
    <property type="match status" value="1"/>
</dbReference>
<evidence type="ECO:0000313" key="13">
    <source>
        <dbReference type="EMBL" id="THJ35229.1"/>
    </source>
</evidence>
<dbReference type="PANTHER" id="PTHR35457">
    <property type="entry name" value="HEME A SYNTHASE"/>
    <property type="match status" value="1"/>
</dbReference>
<keyword evidence="4" id="KW-0479">Metal-binding</keyword>
<feature type="transmembrane region" description="Helical" evidence="12">
    <location>
        <begin position="307"/>
        <end position="328"/>
    </location>
</feature>
<dbReference type="EMBL" id="SSWX01000004">
    <property type="protein sequence ID" value="THJ35229.1"/>
    <property type="molecule type" value="Genomic_DNA"/>
</dbReference>
<keyword evidence="9 12" id="KW-0472">Membrane</keyword>
<dbReference type="PANTHER" id="PTHR35457:SF1">
    <property type="entry name" value="HEME A SYNTHASE"/>
    <property type="match status" value="1"/>
</dbReference>
<dbReference type="GO" id="GO:0046872">
    <property type="term" value="F:metal ion binding"/>
    <property type="evidence" value="ECO:0007669"/>
    <property type="project" value="UniProtKB-KW"/>
</dbReference>
<evidence type="ECO:0000256" key="11">
    <source>
        <dbReference type="ARBA" id="ARBA00023444"/>
    </source>
</evidence>
<dbReference type="RefSeq" id="WP_136405426.1">
    <property type="nucleotide sequence ID" value="NZ_SSWX01000004.1"/>
</dbReference>
<comment type="subcellular location">
    <subcellularLocation>
        <location evidence="1">Membrane</location>
        <topology evidence="1">Multi-pass membrane protein</topology>
    </subcellularLocation>
</comment>
<feature type="transmembrane region" description="Helical" evidence="12">
    <location>
        <begin position="118"/>
        <end position="138"/>
    </location>
</feature>
<comment type="caution">
    <text evidence="13">The sequence shown here is derived from an EMBL/GenBank/DDBJ whole genome shotgun (WGS) entry which is preliminary data.</text>
</comment>
<evidence type="ECO:0000256" key="8">
    <source>
        <dbReference type="ARBA" id="ARBA00023133"/>
    </source>
</evidence>